<evidence type="ECO:0000256" key="1">
    <source>
        <dbReference type="ARBA" id="ARBA00011063"/>
    </source>
</evidence>
<dbReference type="SMART" id="SM00226">
    <property type="entry name" value="LMWPc"/>
    <property type="match status" value="1"/>
</dbReference>
<evidence type="ECO:0000313" key="8">
    <source>
        <dbReference type="EMBL" id="BAT23892.1"/>
    </source>
</evidence>
<reference evidence="8" key="2">
    <citation type="journal article" date="2015" name="Sci. Rep.">
        <title>Genetic analysis of capsular polysaccharide synthesis gene clusters in 79 capsular types of Klebsiella spp.</title>
        <authorList>
            <person name="Pan Y.J."/>
            <person name="Lin T.L."/>
            <person name="Chen C.T."/>
            <person name="Chen Y.Y."/>
            <person name="Hsieh P.F."/>
            <person name="Hsu C.R."/>
            <person name="Wu M.C."/>
            <person name="Wang J.T."/>
        </authorList>
    </citation>
    <scope>NUCLEOTIDE SEQUENCE</scope>
    <source>
        <strain evidence="8">1196</strain>
    </source>
</reference>
<dbReference type="EMBL" id="AB924585">
    <property type="protein sequence ID" value="BAT23892.1"/>
    <property type="molecule type" value="Genomic_DNA"/>
</dbReference>
<evidence type="ECO:0000256" key="3">
    <source>
        <dbReference type="ARBA" id="ARBA00022801"/>
    </source>
</evidence>
<gene>
    <name evidence="8" type="primary">wzb</name>
</gene>
<keyword evidence="4" id="KW-0904">Protein phosphatase</keyword>
<dbReference type="AlphaFoldDB" id="A0A0P0YRY6"/>
<name>A0A0P0YRY6_9ENTR</name>
<dbReference type="Gene3D" id="3.40.50.2300">
    <property type="match status" value="1"/>
</dbReference>
<dbReference type="InterPro" id="IPR023485">
    <property type="entry name" value="Ptyr_pPase"/>
</dbReference>
<dbReference type="InterPro" id="IPR050438">
    <property type="entry name" value="LMW_PTPase"/>
</dbReference>
<sequence length="147" mass="16462">MKLMFDSILIVCTGNICRSPIGERYLRALLPEKKIDSAGTGALIDHEADPMAVKIAEKHGLSLSGHNGKQFTSQLARNYDLILVMEKNHIEQIGRLAPEARGKTMLFGHWIKQRDIPDPYRKSEEAFASVFQLIEQAGKCWAEKLGV</sequence>
<dbReference type="InterPro" id="IPR036196">
    <property type="entry name" value="Ptyr_pPase_sf"/>
</dbReference>
<dbReference type="SUPFAM" id="SSF52788">
    <property type="entry name" value="Phosphotyrosine protein phosphatases I"/>
    <property type="match status" value="1"/>
</dbReference>
<feature type="active site" description="Nucleophile" evidence="6">
    <location>
        <position position="12"/>
    </location>
</feature>
<feature type="domain" description="Phosphotyrosine protein phosphatase I" evidence="7">
    <location>
        <begin position="6"/>
        <end position="144"/>
    </location>
</feature>
<dbReference type="InterPro" id="IPR017867">
    <property type="entry name" value="Tyr_phospatase_low_mol_wt"/>
</dbReference>
<accession>A0A0P0YRY6</accession>
<comment type="catalytic activity">
    <reaction evidence="5">
        <text>O-phospho-L-tyrosyl-[protein] + H2O = L-tyrosyl-[protein] + phosphate</text>
        <dbReference type="Rhea" id="RHEA:10684"/>
        <dbReference type="Rhea" id="RHEA-COMP:10136"/>
        <dbReference type="Rhea" id="RHEA-COMP:20101"/>
        <dbReference type="ChEBI" id="CHEBI:15377"/>
        <dbReference type="ChEBI" id="CHEBI:43474"/>
        <dbReference type="ChEBI" id="CHEBI:46858"/>
        <dbReference type="ChEBI" id="CHEBI:61978"/>
        <dbReference type="EC" id="3.1.3.48"/>
    </reaction>
</comment>
<dbReference type="Pfam" id="PF01451">
    <property type="entry name" value="LMWPc"/>
    <property type="match status" value="1"/>
</dbReference>
<comment type="similarity">
    <text evidence="1">Belongs to the low molecular weight phosphotyrosine protein phosphatase family.</text>
</comment>
<evidence type="ECO:0000256" key="6">
    <source>
        <dbReference type="PIRSR" id="PIRSR617867-1"/>
    </source>
</evidence>
<evidence type="ECO:0000256" key="2">
    <source>
        <dbReference type="ARBA" id="ARBA00013064"/>
    </source>
</evidence>
<proteinExistence type="inferred from homology"/>
<dbReference type="EC" id="3.1.3.48" evidence="2"/>
<reference evidence="8" key="1">
    <citation type="submission" date="2014-04" db="EMBL/GenBank/DDBJ databases">
        <authorList>
            <person name="Harrison E."/>
        </authorList>
    </citation>
    <scope>NUCLEOTIDE SEQUENCE</scope>
    <source>
        <strain evidence="8">1196</strain>
    </source>
</reference>
<keyword evidence="3" id="KW-0378">Hydrolase</keyword>
<dbReference type="PRINTS" id="PR00719">
    <property type="entry name" value="LMWPTPASE"/>
</dbReference>
<protein>
    <recommendedName>
        <fullName evidence="2">protein-tyrosine-phosphatase</fullName>
        <ecNumber evidence="2">3.1.3.48</ecNumber>
    </recommendedName>
</protein>
<dbReference type="FunFam" id="3.40.50.2300:FF:000041">
    <property type="entry name" value="Low molecular weight protein-tyrosine-phosphatase"/>
    <property type="match status" value="1"/>
</dbReference>
<evidence type="ECO:0000256" key="4">
    <source>
        <dbReference type="ARBA" id="ARBA00022912"/>
    </source>
</evidence>
<dbReference type="GO" id="GO:0004725">
    <property type="term" value="F:protein tyrosine phosphatase activity"/>
    <property type="evidence" value="ECO:0007669"/>
    <property type="project" value="UniProtKB-EC"/>
</dbReference>
<feature type="active site" description="Proton donor" evidence="6">
    <location>
        <position position="118"/>
    </location>
</feature>
<dbReference type="PANTHER" id="PTHR11717">
    <property type="entry name" value="LOW MOLECULAR WEIGHT PROTEIN TYROSINE PHOSPHATASE"/>
    <property type="match status" value="1"/>
</dbReference>
<evidence type="ECO:0000259" key="7">
    <source>
        <dbReference type="SMART" id="SM00226"/>
    </source>
</evidence>
<feature type="active site" evidence="6">
    <location>
        <position position="18"/>
    </location>
</feature>
<dbReference type="CDD" id="cd16343">
    <property type="entry name" value="LMWPTP"/>
    <property type="match status" value="1"/>
</dbReference>
<dbReference type="PANTHER" id="PTHR11717:SF31">
    <property type="entry name" value="LOW MOLECULAR WEIGHT PROTEIN-TYROSINE-PHOSPHATASE ETP-RELATED"/>
    <property type="match status" value="1"/>
</dbReference>
<organism evidence="8">
    <name type="scientific">Klebsiella sp. 1196</name>
    <dbReference type="NCBI Taxonomy" id="1497822"/>
    <lineage>
        <taxon>Bacteria</taxon>
        <taxon>Pseudomonadati</taxon>
        <taxon>Pseudomonadota</taxon>
        <taxon>Gammaproteobacteria</taxon>
        <taxon>Enterobacterales</taxon>
        <taxon>Enterobacteriaceae</taxon>
        <taxon>Klebsiella/Raoultella group</taxon>
        <taxon>Klebsiella</taxon>
    </lineage>
</organism>
<evidence type="ECO:0000256" key="5">
    <source>
        <dbReference type="ARBA" id="ARBA00051722"/>
    </source>
</evidence>